<dbReference type="EMBL" id="QGGO01000003">
    <property type="protein sequence ID" value="PWK28690.1"/>
    <property type="molecule type" value="Genomic_DNA"/>
</dbReference>
<dbReference type="PANTHER" id="PTHR42208">
    <property type="entry name" value="HEAVY METAL TRANSPORTER-RELATED"/>
    <property type="match status" value="1"/>
</dbReference>
<feature type="transmembrane region" description="Helical" evidence="1">
    <location>
        <begin position="6"/>
        <end position="31"/>
    </location>
</feature>
<evidence type="ECO:0000256" key="1">
    <source>
        <dbReference type="SAM" id="Phobius"/>
    </source>
</evidence>
<name>A0A316EF32_9BACT</name>
<reference evidence="3 4" key="1">
    <citation type="submission" date="2018-05" db="EMBL/GenBank/DDBJ databases">
        <title>Genomic Encyclopedia of Archaeal and Bacterial Type Strains, Phase II (KMG-II): from individual species to whole genera.</title>
        <authorList>
            <person name="Goeker M."/>
        </authorList>
    </citation>
    <scope>NUCLEOTIDE SEQUENCE [LARGE SCALE GENOMIC DNA]</scope>
    <source>
        <strain evidence="3 4">DSM 22214</strain>
    </source>
</reference>
<dbReference type="RefSeq" id="WP_229201473.1">
    <property type="nucleotide sequence ID" value="NZ_QGGO01000003.1"/>
</dbReference>
<feature type="transmembrane region" description="Helical" evidence="1">
    <location>
        <begin position="52"/>
        <end position="74"/>
    </location>
</feature>
<feature type="transmembrane region" description="Helical" evidence="1">
    <location>
        <begin position="80"/>
        <end position="101"/>
    </location>
</feature>
<dbReference type="Pfam" id="PF13386">
    <property type="entry name" value="DsbD_2"/>
    <property type="match status" value="1"/>
</dbReference>
<dbReference type="PANTHER" id="PTHR42208:SF1">
    <property type="entry name" value="HEAVY METAL TRANSPORTER"/>
    <property type="match status" value="1"/>
</dbReference>
<feature type="transmembrane region" description="Helical" evidence="1">
    <location>
        <begin position="122"/>
        <end position="143"/>
    </location>
</feature>
<feature type="transmembrane region" description="Helical" evidence="1">
    <location>
        <begin position="155"/>
        <end position="180"/>
    </location>
</feature>
<feature type="transmembrane region" description="Helical" evidence="1">
    <location>
        <begin position="192"/>
        <end position="212"/>
    </location>
</feature>
<evidence type="ECO:0000313" key="3">
    <source>
        <dbReference type="EMBL" id="PWK28690.1"/>
    </source>
</evidence>
<accession>A0A316EF32</accession>
<keyword evidence="1" id="KW-1133">Transmembrane helix</keyword>
<evidence type="ECO:0000313" key="4">
    <source>
        <dbReference type="Proteomes" id="UP000245489"/>
    </source>
</evidence>
<keyword evidence="1" id="KW-0812">Transmembrane</keyword>
<comment type="caution">
    <text evidence="3">The sequence shown here is derived from an EMBL/GenBank/DDBJ whole genome shotgun (WGS) entry which is preliminary data.</text>
</comment>
<gene>
    <name evidence="3" type="ORF">LV89_00896</name>
</gene>
<evidence type="ECO:0000259" key="2">
    <source>
        <dbReference type="Pfam" id="PF13386"/>
    </source>
</evidence>
<protein>
    <recommendedName>
        <fullName evidence="2">Urease accessory protein UreH-like transmembrane domain-containing protein</fullName>
    </recommendedName>
</protein>
<sequence>MNILYSIAFMTGLAGSFHCVGMCGPIALALPVGKLSFFQATLSRILYNVGRILIYSTLGGAFGYFGSSFFVAGFQQQLSIFMGLLIFLFIFPNKIVTWSPFQKFTYYLTNSFRKVFPIQSPIGFLILGMLNGLLPCGLVYVALAGAAASSTPTQGAIFMALFGLGTAPMMFSVSVLPKFLSLNVRQKINKYLPIYTFCLAIFFVVRGLNLGIPYVSPKFEKQTATRTIPVCHTIKKTDRQ</sequence>
<organism evidence="3 4">
    <name type="scientific">Arcicella aurantiaca</name>
    <dbReference type="NCBI Taxonomy" id="591202"/>
    <lineage>
        <taxon>Bacteria</taxon>
        <taxon>Pseudomonadati</taxon>
        <taxon>Bacteroidota</taxon>
        <taxon>Cytophagia</taxon>
        <taxon>Cytophagales</taxon>
        <taxon>Flectobacillaceae</taxon>
        <taxon>Arcicella</taxon>
    </lineage>
</organism>
<feature type="domain" description="Urease accessory protein UreH-like transmembrane" evidence="2">
    <location>
        <begin position="7"/>
        <end position="201"/>
    </location>
</feature>
<dbReference type="Proteomes" id="UP000245489">
    <property type="component" value="Unassembled WGS sequence"/>
</dbReference>
<proteinExistence type="predicted"/>
<keyword evidence="4" id="KW-1185">Reference proteome</keyword>
<dbReference type="AlphaFoldDB" id="A0A316EF32"/>
<keyword evidence="1" id="KW-0472">Membrane</keyword>
<dbReference type="InterPro" id="IPR039447">
    <property type="entry name" value="UreH-like_TM_dom"/>
</dbReference>